<feature type="chain" id="PRO_5045595532" description="Transmembrane protein" evidence="4">
    <location>
        <begin position="31"/>
        <end position="1455"/>
    </location>
</feature>
<feature type="compositionally biased region" description="Polar residues" evidence="2">
    <location>
        <begin position="431"/>
        <end position="440"/>
    </location>
</feature>
<name>A0ABR1Y8J0_9PEZI</name>
<keyword evidence="4" id="KW-0732">Signal</keyword>
<feature type="compositionally biased region" description="Basic and acidic residues" evidence="2">
    <location>
        <begin position="446"/>
        <end position="455"/>
    </location>
</feature>
<keyword evidence="1" id="KW-0175">Coiled coil</keyword>
<protein>
    <recommendedName>
        <fullName evidence="7">Transmembrane protein</fullName>
    </recommendedName>
</protein>
<gene>
    <name evidence="5" type="ORF">HDK90DRAFT_119181</name>
</gene>
<reference evidence="5 6" key="1">
    <citation type="submission" date="2024-04" db="EMBL/GenBank/DDBJ databases">
        <title>Phyllosticta paracitricarpa is synonymous to the EU quarantine fungus P. citricarpa based on phylogenomic analyses.</title>
        <authorList>
            <consortium name="Lawrence Berkeley National Laboratory"/>
            <person name="Van Ingen-Buijs V.A."/>
            <person name="Van Westerhoven A.C."/>
            <person name="Haridas S."/>
            <person name="Skiadas P."/>
            <person name="Martin F."/>
            <person name="Groenewald J.Z."/>
            <person name="Crous P.W."/>
            <person name="Seidl M.F."/>
        </authorList>
    </citation>
    <scope>NUCLEOTIDE SEQUENCE [LARGE SCALE GENOMIC DNA]</scope>
    <source>
        <strain evidence="5 6">CBS 123374</strain>
    </source>
</reference>
<dbReference type="EMBL" id="JBBWRZ010000015">
    <property type="protein sequence ID" value="KAK8222627.1"/>
    <property type="molecule type" value="Genomic_DNA"/>
</dbReference>
<sequence length="1455" mass="163689">MLRARQIYTSTLPAVLLALLLQWFFLGCLAHREASNATSIRHRFFFQYTALVCDTYSKPQRSYQSNIMRPTTEKLPTVFSIDQTILASKGSRFSKMSKAIHPEKRADDLKGEEEEEVEELDFMEQQRQNIRKHQDQYLVACLVADGLQHRLATANLDELHGPPLDLNFDPSLNENYYTWGRLDGHDVVLVSPPDGPRPRKFADTVAAMLAPFPKIRLLLVAQVGSWTSEVAVPSGSDLVAQRQELQRNPGPSKIASITTNPTKSIFASAREEESLSKAEPGLYNKLPKEPRRNPFRRAALELQRSSDFREEPKDKGKNRQTPHMPSDSLPGYPMLSMNPKADGFSDERLFDDEYNIDFIMGNYDPTDMVGAEAPKEDVFVGPHSGMFSVPRHISALHMAKAQAQAQRQQQGQLLQQEHDSIPIGSQTEYVQLSPDSNQPQHALAAKAEDSLEAQRPKGKLALSHGATPSPRAHPKEGTRRDPSEDRKIHVEKRVSFVPGVRSGPVFFAKGDQAVAFYQLELSFPELCYHLPVLAKEFAILYTDIKGTEAHEPVYRTVTSAIYRVNTLAWEIESLKQRVLSGFKRVCAALITVCGTNWFRVYLAMSLVPVAMLIRSMGNSDRSVLSPRALEICLYLAATVVCVVASSMFYWRVSRSPRPTPKSDYAWKLEEIMHLTHQTWMDSTPAESSTAKPIVKSGENPRSAASRLYRVFNSVVAEKSNDADEYHHEISRLNGKLFGENWSTYTVGKDSQFAMFPGARRMMQQLSLACDRARVSNRPEVKYGTKTQINALFVVDWSASEFLAQQYSKPSPDSLFTAITITGSLCSATATTTAEYLKQNWPNTGTRILEVLRKSLDATTTTATTEDLRNVFGTNIDIRTRAEQTIVGISGPKEFICEIVEQLSWIGSALRSSPSENLAECTPSYSHLEHVSPKFASQEDKRVACGFSRANWDVYGRISFTVSEVDREWLKSREGTCWQGLFRNPVSARRYADSIRDNFGLEIPLNMMAGLLRTSRVTEFDGRVFIKGFSSILFPTKLVGDTITWHLLYNSDGSYLSYLDERIQSLQDEKARHIRLTDLFAATKNVVGWCPEAKSYTGSLDAHHPVNRSACDETRPGWIFEKLSISGGQYINLGLSFCLGVKDKPLHLWFRPTYEQQVLRMSKKYVLLYDVGDKRGWLVNGASALLHLVIASWKYELSSPIKSRFLSKVEDLRLVGRQHTAHSAIETLIDRVNMALPILPGKRTFVGESSGASSPIDRTKVEEAVVTFSDRVEEAIDYLEKAFTYQEERMYRPGYEVSVSAWNDTLVGFDFAEISESESSIPYRFADLGPRSKGWMAFVQKIKAVTLFGRDFGDLITPDTPPCRSWANMPTGEDYVAIHVQDMNEITKRDPRALHGFIWYQSGARFNCTCAQGGDVCDRAQALVPMKIWKRHSKKASSEASFNGNENGAIVFGYKR</sequence>
<evidence type="ECO:0000256" key="2">
    <source>
        <dbReference type="SAM" id="MobiDB-lite"/>
    </source>
</evidence>
<keyword evidence="3" id="KW-0472">Membrane</keyword>
<comment type="caution">
    <text evidence="5">The sequence shown here is derived from an EMBL/GenBank/DDBJ whole genome shotgun (WGS) entry which is preliminary data.</text>
</comment>
<evidence type="ECO:0000313" key="6">
    <source>
        <dbReference type="Proteomes" id="UP001492380"/>
    </source>
</evidence>
<feature type="region of interest" description="Disordered" evidence="2">
    <location>
        <begin position="268"/>
        <end position="346"/>
    </location>
</feature>
<evidence type="ECO:0008006" key="7">
    <source>
        <dbReference type="Google" id="ProtNLM"/>
    </source>
</evidence>
<proteinExistence type="predicted"/>
<feature type="compositionally biased region" description="Basic and acidic residues" evidence="2">
    <location>
        <begin position="473"/>
        <end position="488"/>
    </location>
</feature>
<keyword evidence="6" id="KW-1185">Reference proteome</keyword>
<dbReference type="Proteomes" id="UP001492380">
    <property type="component" value="Unassembled WGS sequence"/>
</dbReference>
<feature type="transmembrane region" description="Helical" evidence="3">
    <location>
        <begin position="628"/>
        <end position="650"/>
    </location>
</feature>
<keyword evidence="3" id="KW-0812">Transmembrane</keyword>
<organism evidence="5 6">
    <name type="scientific">Phyllosticta capitalensis</name>
    <dbReference type="NCBI Taxonomy" id="121624"/>
    <lineage>
        <taxon>Eukaryota</taxon>
        <taxon>Fungi</taxon>
        <taxon>Dikarya</taxon>
        <taxon>Ascomycota</taxon>
        <taxon>Pezizomycotina</taxon>
        <taxon>Dothideomycetes</taxon>
        <taxon>Dothideomycetes incertae sedis</taxon>
        <taxon>Botryosphaeriales</taxon>
        <taxon>Phyllostictaceae</taxon>
        <taxon>Phyllosticta</taxon>
    </lineage>
</organism>
<keyword evidence="3" id="KW-1133">Transmembrane helix</keyword>
<evidence type="ECO:0000256" key="3">
    <source>
        <dbReference type="SAM" id="Phobius"/>
    </source>
</evidence>
<feature type="region of interest" description="Disordered" evidence="2">
    <location>
        <begin position="431"/>
        <end position="488"/>
    </location>
</feature>
<accession>A0ABR1Y8J0</accession>
<dbReference type="PROSITE" id="PS51257">
    <property type="entry name" value="PROKAR_LIPOPROTEIN"/>
    <property type="match status" value="1"/>
</dbReference>
<feature type="coiled-coil region" evidence="1">
    <location>
        <begin position="106"/>
        <end position="133"/>
    </location>
</feature>
<evidence type="ECO:0000313" key="5">
    <source>
        <dbReference type="EMBL" id="KAK8222627.1"/>
    </source>
</evidence>
<evidence type="ECO:0000256" key="1">
    <source>
        <dbReference type="SAM" id="Coils"/>
    </source>
</evidence>
<evidence type="ECO:0000256" key="4">
    <source>
        <dbReference type="SAM" id="SignalP"/>
    </source>
</evidence>
<feature type="signal peptide" evidence="4">
    <location>
        <begin position="1"/>
        <end position="30"/>
    </location>
</feature>
<feature type="compositionally biased region" description="Basic and acidic residues" evidence="2">
    <location>
        <begin position="304"/>
        <end position="317"/>
    </location>
</feature>